<dbReference type="STRING" id="1385514.N782_01280"/>
<dbReference type="OrthoDB" id="1815486at2"/>
<dbReference type="AlphaFoldDB" id="A0A0A2TH69"/>
<evidence type="ECO:0000256" key="3">
    <source>
        <dbReference type="SAM" id="SignalP"/>
    </source>
</evidence>
<feature type="domain" description="SLH" evidence="4">
    <location>
        <begin position="530"/>
        <end position="587"/>
    </location>
</feature>
<evidence type="ECO:0000256" key="2">
    <source>
        <dbReference type="SAM" id="Coils"/>
    </source>
</evidence>
<keyword evidence="2" id="KW-0175">Coiled coil</keyword>
<keyword evidence="6" id="KW-1185">Reference proteome</keyword>
<sequence>MNVKKAFVAIPMSVALLVPSTAGIVSADDHMNMKPKVDTPAVELRANLDQLFSEHVYLAMTAMRKGAAQEPDFNQAVAALKANTDDLTAAIESVYGEKAGDQFHEFWSNHIGFFVDYVNATAENDEEAKQEALDNLANYKEEFSSFLSEATNNQLKSDNLAEGLQMHINQLITGFDAFVNENYDKAYDAQSNAMEHMYNPSKGLSSAIVNQFPEKFDNTKAVTKAANLRSDLNFLFSEHFALAQQAMQNGIQGAPEYDASVEQLNENTEELSATIGSVYGDEAEKQFKELWSSHIGFFVDYVKATGNEDMEAKEEALNNLDQYREDFSKFMSNATEGKVPSSGLAKGLETHVGQLTGTFDEYVEGDYEQAWDIARSGYEHMFTPAKLFSGAIASQFPEKFSEEDMKEEDMFEDVPMDHWASDYIYGLADKGIVVGMPDNMYMPEESVTRGQFTALLVRALGLETDAELPFTDVSDTFAAEVAAAYDAGITEGMTETMFAPNETITREQMAAMLIRAYNATGGEHNDNVADMMYNDEDMISPQFDHYVDHAADLELMVGNGGGDFNPKADANRAQASKVIYLMWKLKQ</sequence>
<evidence type="ECO:0000259" key="4">
    <source>
        <dbReference type="PROSITE" id="PS51272"/>
    </source>
</evidence>
<name>A0A0A2TH69_9BACI</name>
<evidence type="ECO:0000256" key="1">
    <source>
        <dbReference type="ARBA" id="ARBA00022729"/>
    </source>
</evidence>
<dbReference type="PANTHER" id="PTHR43308:SF5">
    <property type="entry name" value="S-LAYER PROTEIN _ PEPTIDOGLYCAN ENDO-BETA-N-ACETYLGLUCOSAMINIDASE"/>
    <property type="match status" value="1"/>
</dbReference>
<dbReference type="RefSeq" id="WP_052111178.1">
    <property type="nucleotide sequence ID" value="NZ_AVBF01000008.1"/>
</dbReference>
<dbReference type="PROSITE" id="PS51272">
    <property type="entry name" value="SLH"/>
    <property type="match status" value="3"/>
</dbReference>
<dbReference type="eggNOG" id="COG0737">
    <property type="taxonomic scope" value="Bacteria"/>
</dbReference>
<protein>
    <recommendedName>
        <fullName evidence="4">SLH domain-containing protein</fullName>
    </recommendedName>
</protein>
<reference evidence="5 6" key="1">
    <citation type="journal article" date="2015" name="Stand. Genomic Sci.">
        <title>High quality draft genome sequence of the moderately halophilic bacterium Pontibacillus yanchengensis Y32(T) and comparison among Pontibacillus genomes.</title>
        <authorList>
            <person name="Huang J."/>
            <person name="Qiao Z.X."/>
            <person name="Tang J.W."/>
            <person name="Wang G."/>
        </authorList>
    </citation>
    <scope>NUCLEOTIDE SEQUENCE [LARGE SCALE GENOMIC DNA]</scope>
    <source>
        <strain evidence="5 6">Y32</strain>
    </source>
</reference>
<dbReference type="Pfam" id="PF00395">
    <property type="entry name" value="SLH"/>
    <property type="match status" value="3"/>
</dbReference>
<dbReference type="InterPro" id="IPR001119">
    <property type="entry name" value="SLH_dom"/>
</dbReference>
<evidence type="ECO:0000313" key="5">
    <source>
        <dbReference type="EMBL" id="KGP73793.1"/>
    </source>
</evidence>
<feature type="domain" description="SLH" evidence="4">
    <location>
        <begin position="407"/>
        <end position="470"/>
    </location>
</feature>
<comment type="caution">
    <text evidence="5">The sequence shown here is derived from an EMBL/GenBank/DDBJ whole genome shotgun (WGS) entry which is preliminary data.</text>
</comment>
<feature type="chain" id="PRO_5001993709" description="SLH domain-containing protein" evidence="3">
    <location>
        <begin position="28"/>
        <end position="587"/>
    </location>
</feature>
<proteinExistence type="predicted"/>
<dbReference type="Proteomes" id="UP000030147">
    <property type="component" value="Unassembled WGS sequence"/>
</dbReference>
<evidence type="ECO:0000313" key="6">
    <source>
        <dbReference type="Proteomes" id="UP000030147"/>
    </source>
</evidence>
<accession>A0A0A2TH69</accession>
<dbReference type="EMBL" id="AVBF01000008">
    <property type="protein sequence ID" value="KGP73793.1"/>
    <property type="molecule type" value="Genomic_DNA"/>
</dbReference>
<feature type="signal peptide" evidence="3">
    <location>
        <begin position="1"/>
        <end position="27"/>
    </location>
</feature>
<gene>
    <name evidence="5" type="ORF">N782_01280</name>
</gene>
<keyword evidence="1 3" id="KW-0732">Signal</keyword>
<feature type="coiled-coil region" evidence="2">
    <location>
        <begin position="122"/>
        <end position="149"/>
    </location>
</feature>
<feature type="domain" description="SLH" evidence="4">
    <location>
        <begin position="472"/>
        <end position="527"/>
    </location>
</feature>
<dbReference type="PANTHER" id="PTHR43308">
    <property type="entry name" value="OUTER MEMBRANE PROTEIN ALPHA-RELATED"/>
    <property type="match status" value="1"/>
</dbReference>
<organism evidence="5 6">
    <name type="scientific">Pontibacillus yanchengensis Y32</name>
    <dbReference type="NCBI Taxonomy" id="1385514"/>
    <lineage>
        <taxon>Bacteria</taxon>
        <taxon>Bacillati</taxon>
        <taxon>Bacillota</taxon>
        <taxon>Bacilli</taxon>
        <taxon>Bacillales</taxon>
        <taxon>Bacillaceae</taxon>
        <taxon>Pontibacillus</taxon>
    </lineage>
</organism>
<dbReference type="InterPro" id="IPR051465">
    <property type="entry name" value="Cell_Envelope_Struct_Comp"/>
</dbReference>